<accession>A0AAV1A0B1</accession>
<keyword evidence="3" id="KW-1185">Reference proteome</keyword>
<evidence type="ECO:0000313" key="3">
    <source>
        <dbReference type="Proteomes" id="UP001157006"/>
    </source>
</evidence>
<dbReference type="AlphaFoldDB" id="A0AAV1A0B1"/>
<sequence length="229" mass="25746">MEYECSHLNWEFYNHDEALLEDLKHSLLYTTLELEATIVSAKEEITKKEYELIHANNLLTRVIKERDEAREKCNNLMLEKQEFQSQIENKSQSENEHSAPNASSSDCEENSSTTLPTQFQAVLELAEKKPLPKKGKLLKAVVEAGPLLQTLLLAGPLPQWQHPPPQLNSIEIPPVSISSPKNLSLSKKREFVFSSGSDSSVSKCTKVVDNIPTISTFVSNHFLPNSPFS</sequence>
<dbReference type="PANTHER" id="PTHR33431:SF2">
    <property type="entry name" value="CAMP-DEPENDENT PROTEIN KINASE CATALYTIC SUBUNIT-LIKE"/>
    <property type="match status" value="1"/>
</dbReference>
<evidence type="ECO:0000256" key="1">
    <source>
        <dbReference type="SAM" id="MobiDB-lite"/>
    </source>
</evidence>
<protein>
    <submittedName>
        <fullName evidence="2">Uncharacterized protein</fullName>
    </submittedName>
</protein>
<proteinExistence type="predicted"/>
<dbReference type="InterPro" id="IPR012862">
    <property type="entry name" value="DUF1635"/>
</dbReference>
<organism evidence="2 3">
    <name type="scientific">Vicia faba</name>
    <name type="common">Broad bean</name>
    <name type="synonym">Faba vulgaris</name>
    <dbReference type="NCBI Taxonomy" id="3906"/>
    <lineage>
        <taxon>Eukaryota</taxon>
        <taxon>Viridiplantae</taxon>
        <taxon>Streptophyta</taxon>
        <taxon>Embryophyta</taxon>
        <taxon>Tracheophyta</taxon>
        <taxon>Spermatophyta</taxon>
        <taxon>Magnoliopsida</taxon>
        <taxon>eudicotyledons</taxon>
        <taxon>Gunneridae</taxon>
        <taxon>Pentapetalae</taxon>
        <taxon>rosids</taxon>
        <taxon>fabids</taxon>
        <taxon>Fabales</taxon>
        <taxon>Fabaceae</taxon>
        <taxon>Papilionoideae</taxon>
        <taxon>50 kb inversion clade</taxon>
        <taxon>NPAAA clade</taxon>
        <taxon>Hologalegina</taxon>
        <taxon>IRL clade</taxon>
        <taxon>Fabeae</taxon>
        <taxon>Vicia</taxon>
    </lineage>
</organism>
<gene>
    <name evidence="2" type="ORF">VFH_III109560</name>
</gene>
<dbReference type="Pfam" id="PF07795">
    <property type="entry name" value="DUF1635"/>
    <property type="match status" value="1"/>
</dbReference>
<evidence type="ECO:0000313" key="2">
    <source>
        <dbReference type="EMBL" id="CAI8603944.1"/>
    </source>
</evidence>
<feature type="compositionally biased region" description="Polar residues" evidence="1">
    <location>
        <begin position="98"/>
        <end position="113"/>
    </location>
</feature>
<reference evidence="2 3" key="1">
    <citation type="submission" date="2023-01" db="EMBL/GenBank/DDBJ databases">
        <authorList>
            <person name="Kreplak J."/>
        </authorList>
    </citation>
    <scope>NUCLEOTIDE SEQUENCE [LARGE SCALE GENOMIC DNA]</scope>
</reference>
<dbReference type="PANTHER" id="PTHR33431">
    <property type="entry name" value="ENABLED-LIKE PROTEIN (DUF1635)"/>
    <property type="match status" value="1"/>
</dbReference>
<feature type="region of interest" description="Disordered" evidence="1">
    <location>
        <begin position="84"/>
        <end position="113"/>
    </location>
</feature>
<dbReference type="EMBL" id="OX451738">
    <property type="protein sequence ID" value="CAI8603944.1"/>
    <property type="molecule type" value="Genomic_DNA"/>
</dbReference>
<dbReference type="Proteomes" id="UP001157006">
    <property type="component" value="Chromosome 3"/>
</dbReference>
<name>A0AAV1A0B1_VICFA</name>